<dbReference type="STRING" id="1860122.A9404_07720"/>
<evidence type="ECO:0000259" key="16">
    <source>
        <dbReference type="PROSITE" id="PS51192"/>
    </source>
</evidence>
<dbReference type="InterPro" id="IPR014001">
    <property type="entry name" value="Helicase_ATP-bd"/>
</dbReference>
<dbReference type="KEGG" id="haz:A9404_07720"/>
<dbReference type="GO" id="GO:0006281">
    <property type="term" value="P:DNA repair"/>
    <property type="evidence" value="ECO:0007669"/>
    <property type="project" value="UniProtKB-UniRule"/>
</dbReference>
<dbReference type="PROSITE" id="PS51194">
    <property type="entry name" value="HELICASE_CTER"/>
    <property type="match status" value="1"/>
</dbReference>
<dbReference type="GO" id="GO:0016887">
    <property type="term" value="F:ATP hydrolysis activity"/>
    <property type="evidence" value="ECO:0007669"/>
    <property type="project" value="RHEA"/>
</dbReference>
<dbReference type="InterPro" id="IPR033454">
    <property type="entry name" value="RecG_wedge"/>
</dbReference>
<dbReference type="GO" id="GO:0043138">
    <property type="term" value="F:3'-5' DNA helicase activity"/>
    <property type="evidence" value="ECO:0007669"/>
    <property type="project" value="UniProtKB-EC"/>
</dbReference>
<dbReference type="Proteomes" id="UP000078596">
    <property type="component" value="Chromosome"/>
</dbReference>
<dbReference type="Pfam" id="PF17191">
    <property type="entry name" value="RecG_wedge"/>
    <property type="match status" value="1"/>
</dbReference>
<dbReference type="Gene3D" id="2.40.50.140">
    <property type="entry name" value="Nucleic acid-binding proteins"/>
    <property type="match status" value="1"/>
</dbReference>
<dbReference type="NCBIfam" id="TIGR00643">
    <property type="entry name" value="recG"/>
    <property type="match status" value="1"/>
</dbReference>
<evidence type="ECO:0000256" key="9">
    <source>
        <dbReference type="ARBA" id="ARBA00023172"/>
    </source>
</evidence>
<feature type="domain" description="Helicase C-terminal" evidence="17">
    <location>
        <begin position="456"/>
        <end position="613"/>
    </location>
</feature>
<dbReference type="GO" id="GO:0005524">
    <property type="term" value="F:ATP binding"/>
    <property type="evidence" value="ECO:0007669"/>
    <property type="project" value="UniProtKB-KW"/>
</dbReference>
<sequence>MDPVDRLTGVGSRVAAQLSRLSINTIGDLLWHLPIRYENRGQIQPLGPHLIGQSALIRVTIDEARALRHGKARLVAQGHDDTGEITLWQFGRFGPTLAAGQQYLLYGEVRTNAHGGLEMAQPELMQSAQHDAILAVYPTTEGLSQIKLRACIDQALGIALHDLEELIPAHIRRSEGWPGILAALQRVHAPRLSEGIPLRNDPAFVRLIVEELLAHMLALRLKHHEFVQNRAPSLSPGGRLYRNLLDSLSFEPTRAQARVLQEIHDDLARPAPMLRLVQGDVGSGKTLVAAGAALTAIEQGYQAALMAPTALLAEQHHRNFSQWLAPLGVSVHLLSGQQSAAERRANLAALADGSAKMVIGTHALFQEQVRFDRLALVIVDEQHRFGVHQRLALSDKGARPDGESLRPHQLVMTATPIPRTLAMSAYADLDLSIIDELPPGRSPITTALIRADRRDELIERISSVCNSGRQAYWVCPLIEDSERIEAQAAESTTAALRESLPHLRIGLVHGRMNSAEKNREMARFKAHEYDLLVATTVIEVGVDVPNASLMIIENADRMGLAQLHQLRGRVGRGATASFCILLFDEPISDKARTRLSLMRETQDGFRLAEADLAQRGPGEILGTRQTGLARLRVADLIQDAHWLAHARDLADALIAENDPNTSALIRRWVGSAQQYGQV</sequence>
<evidence type="ECO:0000256" key="15">
    <source>
        <dbReference type="RuleBase" id="RU363016"/>
    </source>
</evidence>
<dbReference type="InterPro" id="IPR045562">
    <property type="entry name" value="RecG_dom3_C"/>
</dbReference>
<evidence type="ECO:0000256" key="14">
    <source>
        <dbReference type="ARBA" id="ARBA00048988"/>
    </source>
</evidence>
<dbReference type="NCBIfam" id="NF008168">
    <property type="entry name" value="PRK10917.2-2"/>
    <property type="match status" value="1"/>
</dbReference>
<proteinExistence type="inferred from homology"/>
<accession>A0A191ZKH7</accession>
<evidence type="ECO:0000256" key="5">
    <source>
        <dbReference type="ARBA" id="ARBA00022801"/>
    </source>
</evidence>
<organism evidence="18 19">
    <name type="scientific">Halothiobacillus diazotrophicus</name>
    <dbReference type="NCBI Taxonomy" id="1860122"/>
    <lineage>
        <taxon>Bacteria</taxon>
        <taxon>Pseudomonadati</taxon>
        <taxon>Pseudomonadota</taxon>
        <taxon>Gammaproteobacteria</taxon>
        <taxon>Chromatiales</taxon>
        <taxon>Halothiobacillaceae</taxon>
        <taxon>Halothiobacillus</taxon>
    </lineage>
</organism>
<name>A0A191ZKH7_9GAMM</name>
<dbReference type="PANTHER" id="PTHR47964:SF1">
    <property type="entry name" value="ATP-DEPENDENT DNA HELICASE HOMOLOG RECG, CHLOROPLASTIC"/>
    <property type="match status" value="1"/>
</dbReference>
<dbReference type="SMART" id="SM00487">
    <property type="entry name" value="DEXDc"/>
    <property type="match status" value="1"/>
</dbReference>
<keyword evidence="10 15" id="KW-0234">DNA repair</keyword>
<keyword evidence="8" id="KW-0238">DNA-binding</keyword>
<dbReference type="PANTHER" id="PTHR47964">
    <property type="entry name" value="ATP-DEPENDENT DNA HELICASE HOMOLOG RECG, CHLOROPLASTIC"/>
    <property type="match status" value="1"/>
</dbReference>
<evidence type="ECO:0000256" key="8">
    <source>
        <dbReference type="ARBA" id="ARBA00023125"/>
    </source>
</evidence>
<keyword evidence="5 15" id="KW-0378">Hydrolase</keyword>
<dbReference type="InterPro" id="IPR047112">
    <property type="entry name" value="RecG/Mfd"/>
</dbReference>
<dbReference type="EC" id="5.6.2.4" evidence="13 15"/>
<protein>
    <recommendedName>
        <fullName evidence="2 15">ATP-dependent DNA helicase RecG</fullName>
        <ecNumber evidence="13 15">5.6.2.4</ecNumber>
    </recommendedName>
</protein>
<dbReference type="AlphaFoldDB" id="A0A191ZKH7"/>
<dbReference type="Pfam" id="PF00271">
    <property type="entry name" value="Helicase_C"/>
    <property type="match status" value="1"/>
</dbReference>
<keyword evidence="9 15" id="KW-0233">DNA recombination</keyword>
<evidence type="ECO:0000256" key="12">
    <source>
        <dbReference type="ARBA" id="ARBA00034617"/>
    </source>
</evidence>
<keyword evidence="19" id="KW-1185">Reference proteome</keyword>
<comment type="similarity">
    <text evidence="1 15">Belongs to the helicase family. RecG subfamily.</text>
</comment>
<dbReference type="FunFam" id="3.40.50.300:FF:000391">
    <property type="entry name" value="ATP-dependent DNA helicase RecG"/>
    <property type="match status" value="1"/>
</dbReference>
<dbReference type="NCBIfam" id="NF008163">
    <property type="entry name" value="PRK10917.1-1"/>
    <property type="match status" value="1"/>
</dbReference>
<dbReference type="Pfam" id="PF19833">
    <property type="entry name" value="RecG_dom3_C"/>
    <property type="match status" value="1"/>
</dbReference>
<dbReference type="Gene3D" id="3.40.50.300">
    <property type="entry name" value="P-loop containing nucleotide triphosphate hydrolases"/>
    <property type="match status" value="2"/>
</dbReference>
<evidence type="ECO:0000256" key="13">
    <source>
        <dbReference type="ARBA" id="ARBA00034808"/>
    </source>
</evidence>
<evidence type="ECO:0000259" key="17">
    <source>
        <dbReference type="PROSITE" id="PS51194"/>
    </source>
</evidence>
<comment type="catalytic activity">
    <reaction evidence="14 15">
        <text>ATP + H2O = ADP + phosphate + H(+)</text>
        <dbReference type="Rhea" id="RHEA:13065"/>
        <dbReference type="ChEBI" id="CHEBI:15377"/>
        <dbReference type="ChEBI" id="CHEBI:15378"/>
        <dbReference type="ChEBI" id="CHEBI:30616"/>
        <dbReference type="ChEBI" id="CHEBI:43474"/>
        <dbReference type="ChEBI" id="CHEBI:456216"/>
        <dbReference type="EC" id="5.6.2.4"/>
    </reaction>
</comment>
<evidence type="ECO:0000256" key="7">
    <source>
        <dbReference type="ARBA" id="ARBA00022840"/>
    </source>
</evidence>
<reference evidence="18 19" key="1">
    <citation type="submission" date="2016-06" db="EMBL/GenBank/DDBJ databases">
        <title>Insight into the functional genes involving in sulfur oxidation in Pearl River water.</title>
        <authorList>
            <person name="Luo J."/>
            <person name="Tan X."/>
            <person name="Lin W."/>
        </authorList>
    </citation>
    <scope>NUCLEOTIDE SEQUENCE [LARGE SCALE GENOMIC DNA]</scope>
    <source>
        <strain evidence="18 19">LS2</strain>
    </source>
</reference>
<dbReference type="EMBL" id="CP016027">
    <property type="protein sequence ID" value="ANJ68352.1"/>
    <property type="molecule type" value="Genomic_DNA"/>
</dbReference>
<keyword evidence="4 15" id="KW-0227">DNA damage</keyword>
<evidence type="ECO:0000256" key="4">
    <source>
        <dbReference type="ARBA" id="ARBA00022763"/>
    </source>
</evidence>
<evidence type="ECO:0000256" key="2">
    <source>
        <dbReference type="ARBA" id="ARBA00017846"/>
    </source>
</evidence>
<dbReference type="PROSITE" id="PS51192">
    <property type="entry name" value="HELICASE_ATP_BIND_1"/>
    <property type="match status" value="1"/>
</dbReference>
<evidence type="ECO:0000256" key="6">
    <source>
        <dbReference type="ARBA" id="ARBA00022806"/>
    </source>
</evidence>
<keyword evidence="3 15" id="KW-0547">Nucleotide-binding</keyword>
<gene>
    <name evidence="18" type="ORF">A9404_07720</name>
</gene>
<feature type="domain" description="Helicase ATP-binding" evidence="16">
    <location>
        <begin position="266"/>
        <end position="434"/>
    </location>
</feature>
<dbReference type="CDD" id="cd17992">
    <property type="entry name" value="DEXHc_RecG"/>
    <property type="match status" value="1"/>
</dbReference>
<dbReference type="Pfam" id="PF00270">
    <property type="entry name" value="DEAD"/>
    <property type="match status" value="1"/>
</dbReference>
<evidence type="ECO:0000313" key="18">
    <source>
        <dbReference type="EMBL" id="ANJ68352.1"/>
    </source>
</evidence>
<comment type="function">
    <text evidence="15">Plays a critical role in recombination and DNA repair. Helps process Holliday junction intermediates to mature products by catalyzing branch migration. Has replication fork regression activity, unwinds stalled or blocked replication forks to make a HJ that can be resolved. Has a DNA unwinding activity characteristic of a DNA helicase with 3'-5' polarity.</text>
</comment>
<keyword evidence="7 15" id="KW-0067">ATP-binding</keyword>
<dbReference type="InterPro" id="IPR011545">
    <property type="entry name" value="DEAD/DEAH_box_helicase_dom"/>
</dbReference>
<evidence type="ECO:0000256" key="3">
    <source>
        <dbReference type="ARBA" id="ARBA00022741"/>
    </source>
</evidence>
<evidence type="ECO:0000256" key="1">
    <source>
        <dbReference type="ARBA" id="ARBA00007504"/>
    </source>
</evidence>
<evidence type="ECO:0000256" key="11">
    <source>
        <dbReference type="ARBA" id="ARBA00023235"/>
    </source>
</evidence>
<evidence type="ECO:0000313" key="19">
    <source>
        <dbReference type="Proteomes" id="UP000078596"/>
    </source>
</evidence>
<dbReference type="InterPro" id="IPR012340">
    <property type="entry name" value="NA-bd_OB-fold"/>
</dbReference>
<evidence type="ECO:0000256" key="10">
    <source>
        <dbReference type="ARBA" id="ARBA00023204"/>
    </source>
</evidence>
<comment type="catalytic activity">
    <reaction evidence="12 15">
        <text>Couples ATP hydrolysis with the unwinding of duplex DNA by translocating in the 3'-5' direction.</text>
        <dbReference type="EC" id="5.6.2.4"/>
    </reaction>
</comment>
<dbReference type="SMART" id="SM00490">
    <property type="entry name" value="HELICc"/>
    <property type="match status" value="1"/>
</dbReference>
<keyword evidence="6 15" id="KW-0347">Helicase</keyword>
<keyword evidence="11" id="KW-0413">Isomerase</keyword>
<dbReference type="SUPFAM" id="SSF50249">
    <property type="entry name" value="Nucleic acid-binding proteins"/>
    <property type="match status" value="1"/>
</dbReference>
<dbReference type="InterPro" id="IPR004609">
    <property type="entry name" value="ATP-dep_DNA_helicase_RecG"/>
</dbReference>
<dbReference type="InterPro" id="IPR001650">
    <property type="entry name" value="Helicase_C-like"/>
</dbReference>
<dbReference type="GO" id="GO:0003677">
    <property type="term" value="F:DNA binding"/>
    <property type="evidence" value="ECO:0007669"/>
    <property type="project" value="UniProtKB-KW"/>
</dbReference>
<dbReference type="GO" id="GO:0006310">
    <property type="term" value="P:DNA recombination"/>
    <property type="evidence" value="ECO:0007669"/>
    <property type="project" value="UniProtKB-UniRule"/>
</dbReference>
<dbReference type="InterPro" id="IPR027417">
    <property type="entry name" value="P-loop_NTPase"/>
</dbReference>
<dbReference type="SUPFAM" id="SSF52540">
    <property type="entry name" value="P-loop containing nucleoside triphosphate hydrolases"/>
    <property type="match status" value="1"/>
</dbReference>